<organism evidence="9 10">
    <name type="scientific">Stenomitos frigidus ULC18</name>
    <dbReference type="NCBI Taxonomy" id="2107698"/>
    <lineage>
        <taxon>Bacteria</taxon>
        <taxon>Bacillati</taxon>
        <taxon>Cyanobacteriota</taxon>
        <taxon>Cyanophyceae</taxon>
        <taxon>Leptolyngbyales</taxon>
        <taxon>Leptolyngbyaceae</taxon>
        <taxon>Stenomitos</taxon>
    </lineage>
</organism>
<comment type="caution">
    <text evidence="9">The sequence shown here is derived from an EMBL/GenBank/DDBJ whole genome shotgun (WGS) entry which is preliminary data.</text>
</comment>
<dbReference type="EMBL" id="PVWK01000014">
    <property type="protein sequence ID" value="PSB34345.1"/>
    <property type="molecule type" value="Genomic_DNA"/>
</dbReference>
<evidence type="ECO:0000256" key="3">
    <source>
        <dbReference type="ARBA" id="ARBA00022475"/>
    </source>
</evidence>
<evidence type="ECO:0000256" key="2">
    <source>
        <dbReference type="ARBA" id="ARBA00022448"/>
    </source>
</evidence>
<keyword evidence="10" id="KW-1185">Reference proteome</keyword>
<comment type="subcellular location">
    <subcellularLocation>
        <location evidence="1">Cell membrane</location>
        <topology evidence="1">Multi-pass membrane protein</topology>
    </subcellularLocation>
</comment>
<accession>A0A2T1ENQ7</accession>
<dbReference type="InterPro" id="IPR003838">
    <property type="entry name" value="ABC3_permease_C"/>
</dbReference>
<keyword evidence="2" id="KW-0813">Transport</keyword>
<sequence>MRKIPLAWLQVSRDRNRLIVAMAGIAFADILMFMQLGFRTALYDSNTQVHRSLRADLVLVSPLARNIVSMTDFPRRRLYQAKSFGGVQSADALYADSREWKNPDTRHNEGILFLGFNPEKSAFNLPGVDRNLDKLKMPDTVLFDEGSRGKYEATIAALQAGQVVPTEMRSRKIKLAGLFMVGASFAADGNVITSDQNFLRLFPERQQSEVSAGLITLEPGVDPVQMQQVLQANLPNDVKVMTLAEFAELEKTYWQNNTPIGFIFSLGTVIGFIVGAVIVYQILSSDVAEHLPEYATLKAMGYGDRYLLSVVFQEALILAILGFIPGLGISTGLYALTRGATNLPLFMTLTRVATVFMLTIGMCLLSGAIATRKLRSADPADIF</sequence>
<feature type="transmembrane region" description="Helical" evidence="7">
    <location>
        <begin position="260"/>
        <end position="283"/>
    </location>
</feature>
<keyword evidence="4 7" id="KW-0812">Transmembrane</keyword>
<evidence type="ECO:0000256" key="7">
    <source>
        <dbReference type="SAM" id="Phobius"/>
    </source>
</evidence>
<dbReference type="NCBIfam" id="TIGR01185">
    <property type="entry name" value="devC"/>
    <property type="match status" value="1"/>
</dbReference>
<feature type="transmembrane region" description="Helical" evidence="7">
    <location>
        <begin position="348"/>
        <end position="370"/>
    </location>
</feature>
<dbReference type="Proteomes" id="UP000239576">
    <property type="component" value="Unassembled WGS sequence"/>
</dbReference>
<evidence type="ECO:0000256" key="6">
    <source>
        <dbReference type="ARBA" id="ARBA00023136"/>
    </source>
</evidence>
<keyword evidence="6 7" id="KW-0472">Membrane</keyword>
<protein>
    <submittedName>
        <fullName evidence="9">ABC transporter</fullName>
    </submittedName>
</protein>
<evidence type="ECO:0000256" key="1">
    <source>
        <dbReference type="ARBA" id="ARBA00004651"/>
    </source>
</evidence>
<dbReference type="OrthoDB" id="180999at2"/>
<name>A0A2T1ENQ7_9CYAN</name>
<evidence type="ECO:0000256" key="5">
    <source>
        <dbReference type="ARBA" id="ARBA00022989"/>
    </source>
</evidence>
<dbReference type="RefSeq" id="WP_106254719.1">
    <property type="nucleotide sequence ID" value="NZ_CAWNSW010000073.1"/>
</dbReference>
<evidence type="ECO:0000256" key="4">
    <source>
        <dbReference type="ARBA" id="ARBA00022692"/>
    </source>
</evidence>
<dbReference type="Pfam" id="PF02687">
    <property type="entry name" value="FtsX"/>
    <property type="match status" value="1"/>
</dbReference>
<gene>
    <name evidence="9" type="ORF">C7B82_02425</name>
</gene>
<feature type="domain" description="ABC3 transporter permease C-terminal" evidence="8">
    <location>
        <begin position="269"/>
        <end position="379"/>
    </location>
</feature>
<evidence type="ECO:0000259" key="8">
    <source>
        <dbReference type="Pfam" id="PF02687"/>
    </source>
</evidence>
<evidence type="ECO:0000313" key="10">
    <source>
        <dbReference type="Proteomes" id="UP000239576"/>
    </source>
</evidence>
<dbReference type="GO" id="GO:0005886">
    <property type="term" value="C:plasma membrane"/>
    <property type="evidence" value="ECO:0007669"/>
    <property type="project" value="UniProtKB-SubCell"/>
</dbReference>
<reference evidence="10" key="1">
    <citation type="submission" date="2018-02" db="EMBL/GenBank/DDBJ databases">
        <authorList>
            <person name="Moore K."/>
            <person name="Momper L."/>
        </authorList>
    </citation>
    <scope>NUCLEOTIDE SEQUENCE [LARGE SCALE GENOMIC DNA]</scope>
    <source>
        <strain evidence="10">ULC18</strain>
    </source>
</reference>
<dbReference type="InterPro" id="IPR051125">
    <property type="entry name" value="ABC-4/HrtB_transporter"/>
</dbReference>
<keyword evidence="5 7" id="KW-1133">Transmembrane helix</keyword>
<dbReference type="PIRSF" id="PIRSF031773">
    <property type="entry name" value="DevC"/>
    <property type="match status" value="1"/>
</dbReference>
<dbReference type="InterPro" id="IPR005891">
    <property type="entry name" value="DevC"/>
</dbReference>
<proteinExistence type="predicted"/>
<dbReference type="PANTHER" id="PTHR43738">
    <property type="entry name" value="ABC TRANSPORTER, MEMBRANE PROTEIN"/>
    <property type="match status" value="1"/>
</dbReference>
<dbReference type="PANTHER" id="PTHR43738:SF1">
    <property type="entry name" value="HEMIN TRANSPORT SYSTEM PERMEASE PROTEIN HRTB-RELATED"/>
    <property type="match status" value="1"/>
</dbReference>
<dbReference type="AlphaFoldDB" id="A0A2T1ENQ7"/>
<reference evidence="9 10" key="2">
    <citation type="submission" date="2018-03" db="EMBL/GenBank/DDBJ databases">
        <title>The ancient ancestry and fast evolution of plastids.</title>
        <authorList>
            <person name="Moore K.R."/>
            <person name="Magnabosco C."/>
            <person name="Momper L."/>
            <person name="Gold D.A."/>
            <person name="Bosak T."/>
            <person name="Fournier G.P."/>
        </authorList>
    </citation>
    <scope>NUCLEOTIDE SEQUENCE [LARGE SCALE GENOMIC DNA]</scope>
    <source>
        <strain evidence="9 10">ULC18</strain>
    </source>
</reference>
<feature type="transmembrane region" description="Helical" evidence="7">
    <location>
        <begin position="18"/>
        <end position="38"/>
    </location>
</feature>
<feature type="transmembrane region" description="Helical" evidence="7">
    <location>
        <begin position="315"/>
        <end position="336"/>
    </location>
</feature>
<keyword evidence="3" id="KW-1003">Cell membrane</keyword>
<evidence type="ECO:0000313" key="9">
    <source>
        <dbReference type="EMBL" id="PSB34345.1"/>
    </source>
</evidence>